<name>A0A078ADP4_STYLE</name>
<organism evidence="1 2">
    <name type="scientific">Stylonychia lemnae</name>
    <name type="common">Ciliate</name>
    <dbReference type="NCBI Taxonomy" id="5949"/>
    <lineage>
        <taxon>Eukaryota</taxon>
        <taxon>Sar</taxon>
        <taxon>Alveolata</taxon>
        <taxon>Ciliophora</taxon>
        <taxon>Intramacronucleata</taxon>
        <taxon>Spirotrichea</taxon>
        <taxon>Stichotrichia</taxon>
        <taxon>Sporadotrichida</taxon>
        <taxon>Oxytrichidae</taxon>
        <taxon>Stylonychinae</taxon>
        <taxon>Stylonychia</taxon>
    </lineage>
</organism>
<accession>A0A078ADP4</accession>
<evidence type="ECO:0000313" key="2">
    <source>
        <dbReference type="Proteomes" id="UP000039865"/>
    </source>
</evidence>
<proteinExistence type="predicted"/>
<dbReference type="Proteomes" id="UP000039865">
    <property type="component" value="Unassembled WGS sequence"/>
</dbReference>
<dbReference type="AlphaFoldDB" id="A0A078ADP4"/>
<dbReference type="EMBL" id="CCKQ01008497">
    <property type="protein sequence ID" value="CDW79956.1"/>
    <property type="molecule type" value="Genomic_DNA"/>
</dbReference>
<reference evidence="1 2" key="1">
    <citation type="submission" date="2014-06" db="EMBL/GenBank/DDBJ databases">
        <authorList>
            <person name="Swart Estienne"/>
        </authorList>
    </citation>
    <scope>NUCLEOTIDE SEQUENCE [LARGE SCALE GENOMIC DNA]</scope>
    <source>
        <strain evidence="1 2">130c</strain>
    </source>
</reference>
<gene>
    <name evidence="1" type="primary">Contig2211.g2381</name>
    <name evidence="1" type="ORF">STYLEM_8948</name>
</gene>
<dbReference type="InParanoid" id="A0A078ADP4"/>
<sequence length="423" mass="49028">MDLDRKQYINQESQCESYELPYNEQQIYQGLSNHNFILTDTASDLDPKVLFNNQLNTNEQTLEKIQSSLKSSNSKLQFSNLSKKNDTMYFSLNQDNYQTTQKFKSLSPQSPAKQQIELQRNPLILNQIDQNSQESLDSENCPLKQYLQAQDTKQLYGRVQMKPKLQTINQNRDSKMENTGTFTKENIEIVPELNNVYSNFTEIHNDLSPFNKVQMSPSNFEMISSAQRDSSYQFQQQQQMPYVDMKSFQRAQIFLQSNSSSKKKLSPAKTQQFSTRSNLAQQKPQYVSMFERVAQVSNRHNSDLISYQKQQRLFQAPIVPDIAVKMINNLNFCLKKNSLNVQASKIPQQPAKNKLISKVPANRSSSQQAVKLQDYSRKFVSQKSYMVENLDEKPMAEKLKIILEQRKSMGAINNTLRKSNLRL</sequence>
<protein>
    <submittedName>
        <fullName evidence="1">Uncharacterized protein</fullName>
    </submittedName>
</protein>
<evidence type="ECO:0000313" key="1">
    <source>
        <dbReference type="EMBL" id="CDW79956.1"/>
    </source>
</evidence>
<keyword evidence="2" id="KW-1185">Reference proteome</keyword>